<reference evidence="3" key="1">
    <citation type="submission" date="2016-10" db="EMBL/GenBank/DDBJ databases">
        <authorList>
            <person name="Varghese N."/>
            <person name="Submissions S."/>
        </authorList>
    </citation>
    <scope>NUCLEOTIDE SEQUENCE [LARGE SCALE GENOMIC DNA]</scope>
    <source>
        <strain evidence="3">ANC 5076</strain>
    </source>
</reference>
<sequence>MKYTQLIKICSLSLSLGLMAQVGHTAAIKTTNAKITLAPERSSLIEKALLQQKQGSNTLRGDNDLKILTEIKVAPTQSFFASQNQKFTRFVQAFFPQSNS</sequence>
<feature type="signal peptide" evidence="1">
    <location>
        <begin position="1"/>
        <end position="20"/>
    </location>
</feature>
<evidence type="ECO:0008006" key="4">
    <source>
        <dbReference type="Google" id="ProtNLM"/>
    </source>
</evidence>
<dbReference type="EMBL" id="FOZU01000006">
    <property type="protein sequence ID" value="SFS70206.1"/>
    <property type="molecule type" value="Genomic_DNA"/>
</dbReference>
<keyword evidence="3" id="KW-1185">Reference proteome</keyword>
<organism evidence="2 3">
    <name type="scientific">Acinetobacter bohemicus</name>
    <dbReference type="NCBI Taxonomy" id="1435036"/>
    <lineage>
        <taxon>Bacteria</taxon>
        <taxon>Pseudomonadati</taxon>
        <taxon>Pseudomonadota</taxon>
        <taxon>Gammaproteobacteria</taxon>
        <taxon>Moraxellales</taxon>
        <taxon>Moraxellaceae</taxon>
        <taxon>Acinetobacter</taxon>
    </lineage>
</organism>
<evidence type="ECO:0000313" key="2">
    <source>
        <dbReference type="EMBL" id="SFS70206.1"/>
    </source>
</evidence>
<dbReference type="RefSeq" id="WP_074944949.1">
    <property type="nucleotide sequence ID" value="NZ_FOZU01000006.1"/>
</dbReference>
<feature type="chain" id="PRO_5010340479" description="DUF4179 domain-containing protein" evidence="1">
    <location>
        <begin position="21"/>
        <end position="100"/>
    </location>
</feature>
<evidence type="ECO:0000313" key="3">
    <source>
        <dbReference type="Proteomes" id="UP000182827"/>
    </source>
</evidence>
<dbReference type="AlphaFoldDB" id="A0A1I6RZX2"/>
<name>A0A1I6RZX2_9GAMM</name>
<protein>
    <recommendedName>
        <fullName evidence="4">DUF4179 domain-containing protein</fullName>
    </recommendedName>
</protein>
<dbReference type="Proteomes" id="UP000182827">
    <property type="component" value="Unassembled WGS sequence"/>
</dbReference>
<keyword evidence="1" id="KW-0732">Signal</keyword>
<proteinExistence type="predicted"/>
<accession>A0A1I6RZX2</accession>
<evidence type="ECO:0000256" key="1">
    <source>
        <dbReference type="SAM" id="SignalP"/>
    </source>
</evidence>
<gene>
    <name evidence="2" type="ORF">SAMN05444586_100643</name>
</gene>